<dbReference type="InterPro" id="IPR057601">
    <property type="entry name" value="Oar-like_b-barrel"/>
</dbReference>
<dbReference type="Pfam" id="PF13620">
    <property type="entry name" value="CarboxypepD_reg"/>
    <property type="match status" value="1"/>
</dbReference>
<dbReference type="SUPFAM" id="SSF56935">
    <property type="entry name" value="Porins"/>
    <property type="match status" value="2"/>
</dbReference>
<comment type="subcellular location">
    <subcellularLocation>
        <location evidence="1">Cell outer membrane</location>
    </subcellularLocation>
</comment>
<organism evidence="6 7">
    <name type="scientific">Paludibaculum fermentans</name>
    <dbReference type="NCBI Taxonomy" id="1473598"/>
    <lineage>
        <taxon>Bacteria</taxon>
        <taxon>Pseudomonadati</taxon>
        <taxon>Acidobacteriota</taxon>
        <taxon>Terriglobia</taxon>
        <taxon>Bryobacterales</taxon>
        <taxon>Bryobacteraceae</taxon>
        <taxon>Paludibaculum</taxon>
    </lineage>
</organism>
<protein>
    <submittedName>
        <fullName evidence="6">TonB-dependent receptor</fullName>
    </submittedName>
</protein>
<keyword evidence="2" id="KW-0472">Membrane</keyword>
<feature type="chain" id="PRO_5032550372" evidence="4">
    <location>
        <begin position="20"/>
        <end position="1226"/>
    </location>
</feature>
<keyword evidence="3" id="KW-0998">Cell outer membrane</keyword>
<dbReference type="EMBL" id="CP063849">
    <property type="protein sequence ID" value="QOY85578.1"/>
    <property type="molecule type" value="Genomic_DNA"/>
</dbReference>
<dbReference type="Gene3D" id="2.40.170.20">
    <property type="entry name" value="TonB-dependent receptor, beta-barrel domain"/>
    <property type="match status" value="1"/>
</dbReference>
<dbReference type="Gene3D" id="2.60.40.1120">
    <property type="entry name" value="Carboxypeptidase-like, regulatory domain"/>
    <property type="match status" value="1"/>
</dbReference>
<feature type="domain" description="TonB-dependent transporter Oar-like beta-barrel" evidence="5">
    <location>
        <begin position="228"/>
        <end position="1219"/>
    </location>
</feature>
<dbReference type="Proteomes" id="UP000593892">
    <property type="component" value="Chromosome"/>
</dbReference>
<keyword evidence="7" id="KW-1185">Reference proteome</keyword>
<evidence type="ECO:0000313" key="6">
    <source>
        <dbReference type="EMBL" id="QOY85578.1"/>
    </source>
</evidence>
<evidence type="ECO:0000259" key="5">
    <source>
        <dbReference type="Pfam" id="PF25183"/>
    </source>
</evidence>
<proteinExistence type="predicted"/>
<dbReference type="KEGG" id="pfer:IRI77_22455"/>
<evidence type="ECO:0000256" key="3">
    <source>
        <dbReference type="ARBA" id="ARBA00023237"/>
    </source>
</evidence>
<name>A0A7S7NKZ0_PALFE</name>
<dbReference type="GO" id="GO:0009279">
    <property type="term" value="C:cell outer membrane"/>
    <property type="evidence" value="ECO:0007669"/>
    <property type="project" value="UniProtKB-SubCell"/>
</dbReference>
<reference evidence="6 7" key="1">
    <citation type="submission" date="2020-10" db="EMBL/GenBank/DDBJ databases">
        <title>Complete genome sequence of Paludibaculum fermentans P105T, a facultatively anaerobic acidobacterium capable of dissimilatory Fe(III) reduction.</title>
        <authorList>
            <person name="Dedysh S.N."/>
            <person name="Beletsky A.V."/>
            <person name="Kulichevskaya I.S."/>
            <person name="Mardanov A.V."/>
            <person name="Ravin N.V."/>
        </authorList>
    </citation>
    <scope>NUCLEOTIDE SEQUENCE [LARGE SCALE GENOMIC DNA]</scope>
    <source>
        <strain evidence="6 7">P105</strain>
    </source>
</reference>
<dbReference type="AlphaFoldDB" id="A0A7S7NKZ0"/>
<evidence type="ECO:0000256" key="1">
    <source>
        <dbReference type="ARBA" id="ARBA00004442"/>
    </source>
</evidence>
<accession>A0A7S7NKZ0</accession>
<evidence type="ECO:0000313" key="7">
    <source>
        <dbReference type="Proteomes" id="UP000593892"/>
    </source>
</evidence>
<sequence length="1226" mass="133072">MYRLLLLLAAMLLPLAAQTSSVQGTVSDSQGATVPNAVVNITNTETSAARKTVTTDSGTYSFVQLPPGNYRVEAQAPGFRTQLQQVQLQINVPLTLNIKMELGLVTETVSVEADAASVNTQNATVGSPFTQTQIRQLPLQTRNVVELLSLQPGVTSQGNVMGAKRDQNNVTLDGVDVNDNQSAGTSNDDRGFFAALPVPLDSVQEFRVTVAGQGADQGRSAGGQVALVTKSGSNQYHGSLYEFHRNVKTAANDWFSNRAGIPRENLIRNLYGASFGGKIIKDRAFFFFNWEERKDRSATAQSRAVPTETMKAGTVRFRMNNGQIGELNPQELKGVDPLGLGASQTMLDIMKQYPVGNDLAGGADRGLNFSLFRFNAPLTRNDRALVSKMDFNLDRSAKHTLMLRGTLADNSRDQVLAQFPGQDAAARNLDNSKGLAARYTAVISPTIVNVLSYGYTRLGIAQSGTPGPSITFGTLATLQNYTRGFGRFIPTQNLANDTTWMKGTHTVQYGINFRFIQNDRNSFTTSYPSYSFSRNTLRGLGSDITDSINGYIRTKYGSSSLALSEATQVTNAMGALLGLVNQYSVTYNFGRDGKAVPVGDPISRSFATKEYEFYVQDSWKVRKDLTLTYGLRYGSYQVPYEKNGVQVVPTVDLEQYFAERVGASMAGVSGATMPNASLTYALGGPVNNGRGWFGRDNNNWAPRFGFAYAPVSDSFWGRLFGKGSVIRGGAAMLYDRYGSDMVVNFDQSGSPGLATQVTQPRNTNFSDSARYTGGNLPTLPSAPVNSGFPYTPPTILGGFNSNTGVASHLVAPYSFLLNLSYARETKAHITVEVGYVGRMSRKGLLQQDFFQPLTEFKDPKSGQTWSQAAGQLRNYYEQGITPAQVKANPGIIPKVPFFENMFPGAAGYEFAGSPTANYFYTTYGTYAGSDLDALNDMDRERQSDGSCISVLGCNTFFPLQNAGMRVWVNANNSSYNAGTLVVRRPVSKGWGFDFNYTLAHSFDIQSTAESGAGAGGAVIQNSFNPKESYASSDFDIRHNITANTVVELPFGKGKLLFHDTPGWVNQFIGGWQASMLSRYRTAMPLSISVGGVYPTNYLNGSIAILKPGATMPSTGVQYNQNGAPSIFASTTATNSFYGQFPGRVGTRNIVRGAPLTNFDLSLGKTFYLPFEGHSVQFRAEAFNAFNNVNFADSSLSLTLSSPGTFGQFTSTATQARVMQFALRYEF</sequence>
<evidence type="ECO:0000256" key="2">
    <source>
        <dbReference type="ARBA" id="ARBA00023136"/>
    </source>
</evidence>
<dbReference type="RefSeq" id="WP_194447248.1">
    <property type="nucleotide sequence ID" value="NZ_CP063849.1"/>
</dbReference>
<keyword evidence="4" id="KW-0732">Signal</keyword>
<dbReference type="SUPFAM" id="SSF49464">
    <property type="entry name" value="Carboxypeptidase regulatory domain-like"/>
    <property type="match status" value="1"/>
</dbReference>
<dbReference type="Pfam" id="PF25183">
    <property type="entry name" value="OMP_b-brl_4"/>
    <property type="match status" value="1"/>
</dbReference>
<dbReference type="InterPro" id="IPR036942">
    <property type="entry name" value="Beta-barrel_TonB_sf"/>
</dbReference>
<gene>
    <name evidence="6" type="ORF">IRI77_22455</name>
</gene>
<keyword evidence="6" id="KW-0675">Receptor</keyword>
<evidence type="ECO:0000256" key="4">
    <source>
        <dbReference type="SAM" id="SignalP"/>
    </source>
</evidence>
<dbReference type="InterPro" id="IPR008969">
    <property type="entry name" value="CarboxyPept-like_regulatory"/>
</dbReference>
<feature type="signal peptide" evidence="4">
    <location>
        <begin position="1"/>
        <end position="19"/>
    </location>
</feature>